<dbReference type="AlphaFoldDB" id="A0A9D5H665"/>
<dbReference type="GO" id="GO:0003677">
    <property type="term" value="F:DNA binding"/>
    <property type="evidence" value="ECO:0007669"/>
    <property type="project" value="UniProtKB-KW"/>
</dbReference>
<dbReference type="Proteomes" id="UP001085076">
    <property type="component" value="Miscellaneous, Linkage group lg08"/>
</dbReference>
<evidence type="ECO:0000256" key="5">
    <source>
        <dbReference type="ARBA" id="ARBA00023163"/>
    </source>
</evidence>
<evidence type="ECO:0000256" key="2">
    <source>
        <dbReference type="ARBA" id="ARBA00022737"/>
    </source>
</evidence>
<evidence type="ECO:0000313" key="9">
    <source>
        <dbReference type="EMBL" id="KAJ0964788.1"/>
    </source>
</evidence>
<evidence type="ECO:0000259" key="8">
    <source>
        <dbReference type="PROSITE" id="PS50863"/>
    </source>
</evidence>
<organism evidence="9 10">
    <name type="scientific">Dioscorea zingiberensis</name>
    <dbReference type="NCBI Taxonomy" id="325984"/>
    <lineage>
        <taxon>Eukaryota</taxon>
        <taxon>Viridiplantae</taxon>
        <taxon>Streptophyta</taxon>
        <taxon>Embryophyta</taxon>
        <taxon>Tracheophyta</taxon>
        <taxon>Spermatophyta</taxon>
        <taxon>Magnoliopsida</taxon>
        <taxon>Liliopsida</taxon>
        <taxon>Dioscoreales</taxon>
        <taxon>Dioscoreaceae</taxon>
        <taxon>Dioscorea</taxon>
    </lineage>
</organism>
<evidence type="ECO:0000256" key="1">
    <source>
        <dbReference type="ARBA" id="ARBA00004123"/>
    </source>
</evidence>
<dbReference type="Gene3D" id="2.40.330.10">
    <property type="entry name" value="DNA-binding pseudobarrel domain"/>
    <property type="match status" value="2"/>
</dbReference>
<dbReference type="PANTHER" id="PTHR31674">
    <property type="entry name" value="B3 DOMAIN-CONTAINING PROTEIN REM-LIKE 3-RELATED"/>
    <property type="match status" value="1"/>
</dbReference>
<keyword evidence="6" id="KW-0539">Nucleus</keyword>
<keyword evidence="3" id="KW-0805">Transcription regulation</keyword>
<keyword evidence="2" id="KW-0677">Repeat</keyword>
<keyword evidence="4" id="KW-0238">DNA-binding</keyword>
<keyword evidence="5" id="KW-0804">Transcription</keyword>
<reference evidence="9" key="2">
    <citation type="journal article" date="2022" name="Hortic Res">
        <title>The genome of Dioscorea zingiberensis sheds light on the biosynthesis, origin and evolution of the medicinally important diosgenin saponins.</title>
        <authorList>
            <person name="Li Y."/>
            <person name="Tan C."/>
            <person name="Li Z."/>
            <person name="Guo J."/>
            <person name="Li S."/>
            <person name="Chen X."/>
            <person name="Wang C."/>
            <person name="Dai X."/>
            <person name="Yang H."/>
            <person name="Song W."/>
            <person name="Hou L."/>
            <person name="Xu J."/>
            <person name="Tong Z."/>
            <person name="Xu A."/>
            <person name="Yuan X."/>
            <person name="Wang W."/>
            <person name="Yang Q."/>
            <person name="Chen L."/>
            <person name="Sun Z."/>
            <person name="Wang K."/>
            <person name="Pan B."/>
            <person name="Chen J."/>
            <person name="Bao Y."/>
            <person name="Liu F."/>
            <person name="Qi X."/>
            <person name="Gang D.R."/>
            <person name="Wen J."/>
            <person name="Li J."/>
        </authorList>
    </citation>
    <scope>NUCLEOTIDE SEQUENCE</scope>
    <source>
        <strain evidence="9">Dzin_1.0</strain>
    </source>
</reference>
<dbReference type="InterPro" id="IPR003340">
    <property type="entry name" value="B3_DNA-bd"/>
</dbReference>
<dbReference type="PANTHER" id="PTHR31674:SF62">
    <property type="entry name" value="B3 DOMAIN-CONTAINING PROTEIN REM14-RELATED"/>
    <property type="match status" value="1"/>
</dbReference>
<comment type="caution">
    <text evidence="9">The sequence shown here is derived from an EMBL/GenBank/DDBJ whole genome shotgun (WGS) entry which is preliminary data.</text>
</comment>
<evidence type="ECO:0000256" key="3">
    <source>
        <dbReference type="ARBA" id="ARBA00023015"/>
    </source>
</evidence>
<dbReference type="SMART" id="SM01019">
    <property type="entry name" value="B3"/>
    <property type="match status" value="2"/>
</dbReference>
<proteinExistence type="predicted"/>
<gene>
    <name evidence="9" type="ORF">J5N97_025926</name>
</gene>
<dbReference type="SUPFAM" id="SSF101936">
    <property type="entry name" value="DNA-binding pseudobarrel domain"/>
    <property type="match status" value="2"/>
</dbReference>
<dbReference type="CDD" id="cd10017">
    <property type="entry name" value="B3_DNA"/>
    <property type="match status" value="2"/>
</dbReference>
<dbReference type="InterPro" id="IPR015300">
    <property type="entry name" value="DNA-bd_pseudobarrel_sf"/>
</dbReference>
<name>A0A9D5H665_9LILI</name>
<accession>A0A9D5H665</accession>
<comment type="subcellular location">
    <subcellularLocation>
        <location evidence="1">Nucleus</location>
    </subcellularLocation>
</comment>
<dbReference type="Pfam" id="PF02362">
    <property type="entry name" value="B3"/>
    <property type="match status" value="2"/>
</dbReference>
<dbReference type="GO" id="GO:0005634">
    <property type="term" value="C:nucleus"/>
    <property type="evidence" value="ECO:0007669"/>
    <property type="project" value="UniProtKB-SubCell"/>
</dbReference>
<feature type="region of interest" description="Disordered" evidence="7">
    <location>
        <begin position="81"/>
        <end position="107"/>
    </location>
</feature>
<dbReference type="OrthoDB" id="683934at2759"/>
<dbReference type="InterPro" id="IPR039218">
    <property type="entry name" value="REM_fam"/>
</dbReference>
<feature type="domain" description="TF-B3" evidence="8">
    <location>
        <begin position="1"/>
        <end position="64"/>
    </location>
</feature>
<dbReference type="EMBL" id="JAGGNH010000008">
    <property type="protein sequence ID" value="KAJ0964788.1"/>
    <property type="molecule type" value="Genomic_DNA"/>
</dbReference>
<evidence type="ECO:0000256" key="6">
    <source>
        <dbReference type="ARBA" id="ARBA00023242"/>
    </source>
</evidence>
<reference evidence="9" key="1">
    <citation type="submission" date="2021-03" db="EMBL/GenBank/DDBJ databases">
        <authorList>
            <person name="Li Z."/>
            <person name="Yang C."/>
        </authorList>
    </citation>
    <scope>NUCLEOTIDE SEQUENCE</scope>
    <source>
        <strain evidence="9">Dzin_1.0</strain>
        <tissue evidence="9">Leaf</tissue>
    </source>
</reference>
<feature type="compositionally biased region" description="Polar residues" evidence="7">
    <location>
        <begin position="86"/>
        <end position="99"/>
    </location>
</feature>
<evidence type="ECO:0000256" key="7">
    <source>
        <dbReference type="SAM" id="MobiDB-lite"/>
    </source>
</evidence>
<evidence type="ECO:0000313" key="10">
    <source>
        <dbReference type="Proteomes" id="UP001085076"/>
    </source>
</evidence>
<feature type="domain" description="TF-B3" evidence="8">
    <location>
        <begin position="128"/>
        <end position="224"/>
    </location>
</feature>
<protein>
    <recommendedName>
        <fullName evidence="8">TF-B3 domain-containing protein</fullName>
    </recommendedName>
</protein>
<keyword evidence="10" id="KW-1185">Reference proteome</keyword>
<evidence type="ECO:0000256" key="4">
    <source>
        <dbReference type="ARBA" id="ARBA00023125"/>
    </source>
</evidence>
<dbReference type="PROSITE" id="PS50863">
    <property type="entry name" value="B3"/>
    <property type="match status" value="2"/>
</dbReference>
<sequence length="224" mass="26074">MERPPYIFSLGKFWKVKVQQDDERLFFGDGWNELAAAHGLDEGFFLVFRYEGNMVFTLKIFDLSGCRKYNTAKKRKARTADEDTTDSALNNVHPGNTQSLKKKKKKKIHMSSLSEKQSEFIKVKEEPQFSKTISKYNLAHRYLYVPFPFCASNGFTTTQDVILRDSKGKSFPVNLLSYPGQTPRFRRGWRVFSKEHNLKEGDTCVFEVDSENKNIMHVQIKYKT</sequence>